<sequence length="434" mass="49559">MKKWMFLLAITSVFLVLTACSEEKADLVVTSFTDELQGPIDKFEELHDVKVDLQIIPTENYTTTLRPALESGKGAPDVFTGEIVYLKDWLEQDYWENLSADPYNVDSWEDDYMEYVWDLGKDPEDNVRAVSWQTTPGGIYYRRSIAKEVLGTDDPAEVGEMFSTMEGLMEVGEKMKEKNYRLFPDEGSIQPYTNGQDPQPWVNEANELVMTEARLSYFDYAKELRDKQYTALAPAWSPAWYESFVGPISYNVGWDELDDSAEAEDKTEVFAVSLPTWALNSVLKVEAEETAGDWAVTNGPTPYFQGGTWIGMYKDSENKDLAWEFIQMLVHDEEFLTEWVTETTGDVLSYIPVTSKISEGYEEEYLGGQNHYEFFLEEANKIDASTITKYDQQIGDLFGTEVGNYVEGTVTKEEALEEFYNQVKNAFSDIIIPE</sequence>
<dbReference type="Proteomes" id="UP000052946">
    <property type="component" value="Unassembled WGS sequence"/>
</dbReference>
<accession>A0A0U9H4W7</accession>
<reference evidence="7 8" key="2">
    <citation type="journal article" date="2016" name="Genome Announc.">
        <title>Draft Genome Sequence of Oceanobacillus picturae Heshi-B3, Isolated from Fermented Rice Bran in a Traditional Japanese Seafood Dish.</title>
        <authorList>
            <person name="Akuzawa S."/>
            <person name="Nagaoka J."/>
            <person name="Kanekatsu M."/>
            <person name="Kanesaki Y."/>
            <person name="Suzuki T."/>
        </authorList>
    </citation>
    <scope>NUCLEOTIDE SEQUENCE [LARGE SCALE GENOMIC DNA]</scope>
    <source>
        <strain evidence="7 8">Heshi-B3</strain>
    </source>
</reference>
<evidence type="ECO:0000256" key="2">
    <source>
        <dbReference type="ARBA" id="ARBA00022729"/>
    </source>
</evidence>
<keyword evidence="3" id="KW-0472">Membrane</keyword>
<dbReference type="Gene3D" id="3.40.190.10">
    <property type="entry name" value="Periplasmic binding protein-like II"/>
    <property type="match status" value="1"/>
</dbReference>
<dbReference type="InterPro" id="IPR050490">
    <property type="entry name" value="Bact_solute-bd_prot1"/>
</dbReference>
<evidence type="ECO:0000256" key="5">
    <source>
        <dbReference type="ARBA" id="ARBA00023288"/>
    </source>
</evidence>
<reference evidence="8" key="1">
    <citation type="submission" date="2015-07" db="EMBL/GenBank/DDBJ databases">
        <title>Draft Genome Sequence of Oceanobacillus picturae Heshi-B3 that Was Isolated from Fermented Rice Bran with Aging Salted Mackerel, Which Was Named Heshiko as Traditional Fermented Seafood in Japan.</title>
        <authorList>
            <person name="Akuzawa S."/>
            <person name="Nakagawa J."/>
            <person name="Kanekatsu T."/>
            <person name="Kanesaki Y."/>
            <person name="Suzuki T."/>
        </authorList>
    </citation>
    <scope>NUCLEOTIDE SEQUENCE [LARGE SCALE GENOMIC DNA]</scope>
    <source>
        <strain evidence="8">Heshi-B3</strain>
    </source>
</reference>
<evidence type="ECO:0000256" key="4">
    <source>
        <dbReference type="ARBA" id="ARBA00023139"/>
    </source>
</evidence>
<proteinExistence type="predicted"/>
<feature type="chain" id="PRO_5038412772" evidence="6">
    <location>
        <begin position="22"/>
        <end position="434"/>
    </location>
</feature>
<keyword evidence="4" id="KW-0564">Palmitate</keyword>
<dbReference type="PANTHER" id="PTHR43649:SF33">
    <property type="entry name" value="POLYGALACTURONAN_RHAMNOGALACTURONAN-BINDING PROTEIN YTCQ"/>
    <property type="match status" value="1"/>
</dbReference>
<evidence type="ECO:0000256" key="3">
    <source>
        <dbReference type="ARBA" id="ARBA00023136"/>
    </source>
</evidence>
<dbReference type="InterPro" id="IPR006059">
    <property type="entry name" value="SBP"/>
</dbReference>
<dbReference type="RefSeq" id="WP_238591004.1">
    <property type="nucleotide sequence ID" value="NZ_BBXV01000019.1"/>
</dbReference>
<feature type="signal peptide" evidence="6">
    <location>
        <begin position="1"/>
        <end position="21"/>
    </location>
</feature>
<dbReference type="AlphaFoldDB" id="A0A0U9H4W7"/>
<dbReference type="Pfam" id="PF01547">
    <property type="entry name" value="SBP_bac_1"/>
    <property type="match status" value="1"/>
</dbReference>
<evidence type="ECO:0000313" key="8">
    <source>
        <dbReference type="Proteomes" id="UP000052946"/>
    </source>
</evidence>
<dbReference type="EMBL" id="BBXV01000019">
    <property type="protein sequence ID" value="GAQ17666.1"/>
    <property type="molecule type" value="Genomic_DNA"/>
</dbReference>
<evidence type="ECO:0000256" key="1">
    <source>
        <dbReference type="ARBA" id="ARBA00022475"/>
    </source>
</evidence>
<evidence type="ECO:0000256" key="6">
    <source>
        <dbReference type="SAM" id="SignalP"/>
    </source>
</evidence>
<comment type="caution">
    <text evidence="7">The sequence shown here is derived from an EMBL/GenBank/DDBJ whole genome shotgun (WGS) entry which is preliminary data.</text>
</comment>
<protein>
    <submittedName>
        <fullName evidence="7">Maltose-binding periplasmic proteins/domains</fullName>
    </submittedName>
</protein>
<dbReference type="PANTHER" id="PTHR43649">
    <property type="entry name" value="ARABINOSE-BINDING PROTEIN-RELATED"/>
    <property type="match status" value="1"/>
</dbReference>
<name>A0A0U9H4W7_9BACI</name>
<dbReference type="PROSITE" id="PS51257">
    <property type="entry name" value="PROKAR_LIPOPROTEIN"/>
    <property type="match status" value="1"/>
</dbReference>
<dbReference type="SUPFAM" id="SSF53850">
    <property type="entry name" value="Periplasmic binding protein-like II"/>
    <property type="match status" value="1"/>
</dbReference>
<evidence type="ECO:0000313" key="7">
    <source>
        <dbReference type="EMBL" id="GAQ17666.1"/>
    </source>
</evidence>
<keyword evidence="2 6" id="KW-0732">Signal</keyword>
<gene>
    <name evidence="7" type="ORF">OPHB3_1591</name>
</gene>
<organism evidence="7 8">
    <name type="scientific">Oceanobacillus picturae</name>
    <dbReference type="NCBI Taxonomy" id="171693"/>
    <lineage>
        <taxon>Bacteria</taxon>
        <taxon>Bacillati</taxon>
        <taxon>Bacillota</taxon>
        <taxon>Bacilli</taxon>
        <taxon>Bacillales</taxon>
        <taxon>Bacillaceae</taxon>
        <taxon>Oceanobacillus</taxon>
    </lineage>
</organism>
<keyword evidence="5" id="KW-0449">Lipoprotein</keyword>
<keyword evidence="1" id="KW-1003">Cell membrane</keyword>